<organism evidence="1 2">
    <name type="scientific">Saccharothrix longispora</name>
    <dbReference type="NCBI Taxonomy" id="33920"/>
    <lineage>
        <taxon>Bacteria</taxon>
        <taxon>Bacillati</taxon>
        <taxon>Actinomycetota</taxon>
        <taxon>Actinomycetes</taxon>
        <taxon>Pseudonocardiales</taxon>
        <taxon>Pseudonocardiaceae</taxon>
        <taxon>Saccharothrix</taxon>
    </lineage>
</organism>
<proteinExistence type="predicted"/>
<evidence type="ECO:0000313" key="2">
    <source>
        <dbReference type="Proteomes" id="UP001268819"/>
    </source>
</evidence>
<comment type="caution">
    <text evidence="1">The sequence shown here is derived from an EMBL/GenBank/DDBJ whole genome shotgun (WGS) entry which is preliminary data.</text>
</comment>
<evidence type="ECO:0000313" key="1">
    <source>
        <dbReference type="EMBL" id="MDR6591643.1"/>
    </source>
</evidence>
<name>A0ABU1PN59_9PSEU</name>
<dbReference type="EMBL" id="JAVDSG010000001">
    <property type="protein sequence ID" value="MDR6591643.1"/>
    <property type="molecule type" value="Genomic_DNA"/>
</dbReference>
<reference evidence="1 2" key="1">
    <citation type="submission" date="2023-07" db="EMBL/GenBank/DDBJ databases">
        <title>Sequencing the genomes of 1000 actinobacteria strains.</title>
        <authorList>
            <person name="Klenk H.-P."/>
        </authorList>
    </citation>
    <scope>NUCLEOTIDE SEQUENCE [LARGE SCALE GENOMIC DNA]</scope>
    <source>
        <strain evidence="1 2">DSM 43749</strain>
    </source>
</reference>
<dbReference type="InterPro" id="IPR024520">
    <property type="entry name" value="DUF3558"/>
</dbReference>
<dbReference type="Pfam" id="PF12079">
    <property type="entry name" value="DUF3558"/>
    <property type="match status" value="1"/>
</dbReference>
<dbReference type="Proteomes" id="UP001268819">
    <property type="component" value="Unassembled WGS sequence"/>
</dbReference>
<sequence>MEPCELLTAEQLPDLKIDRPGRTVTSDFYKTTACSWTVTGASNRLTPVTKEGIEEWTGGKRTGQPTEIEPILGFRAITVTLPSDSEACDVMVDTADGQYLVAAFSVSQSFKDRFPEPCDGARKLAEAAMQNLLK</sequence>
<accession>A0ABU1PN59</accession>
<keyword evidence="2" id="KW-1185">Reference proteome</keyword>
<evidence type="ECO:0008006" key="3">
    <source>
        <dbReference type="Google" id="ProtNLM"/>
    </source>
</evidence>
<protein>
    <recommendedName>
        <fullName evidence="3">DUF3558 domain-containing protein</fullName>
    </recommendedName>
</protein>
<gene>
    <name evidence="1" type="ORF">J2S66_000027</name>
</gene>